<reference evidence="2 3" key="1">
    <citation type="submission" date="2018-06" db="EMBL/GenBank/DDBJ databases">
        <authorList>
            <consortium name="Pathogen Informatics"/>
            <person name="Doyle S."/>
        </authorList>
    </citation>
    <scope>NUCLEOTIDE SEQUENCE [LARGE SCALE GENOMIC DNA]</scope>
    <source>
        <strain evidence="2 3">NCTC12722</strain>
    </source>
</reference>
<organism evidence="2 3">
    <name type="scientific">Afipia felis</name>
    <name type="common">Cat scratch disease bacillus</name>
    <dbReference type="NCBI Taxonomy" id="1035"/>
    <lineage>
        <taxon>Bacteria</taxon>
        <taxon>Pseudomonadati</taxon>
        <taxon>Pseudomonadota</taxon>
        <taxon>Alphaproteobacteria</taxon>
        <taxon>Hyphomicrobiales</taxon>
        <taxon>Nitrobacteraceae</taxon>
        <taxon>Afipia</taxon>
    </lineage>
</organism>
<evidence type="ECO:0000313" key="3">
    <source>
        <dbReference type="Proteomes" id="UP000254343"/>
    </source>
</evidence>
<dbReference type="Gene3D" id="3.40.190.10">
    <property type="entry name" value="Periplasmic binding protein-like II"/>
    <property type="match status" value="1"/>
</dbReference>
<accession>A0A380W6G0</accession>
<keyword evidence="1" id="KW-0732">Signal</keyword>
<feature type="signal peptide" evidence="1">
    <location>
        <begin position="1"/>
        <end position="26"/>
    </location>
</feature>
<evidence type="ECO:0000256" key="1">
    <source>
        <dbReference type="SAM" id="SignalP"/>
    </source>
</evidence>
<dbReference type="PANTHER" id="PTHR30024:SF2">
    <property type="entry name" value="ABC TRANSPORTER SUBSTRATE-BINDING PROTEIN"/>
    <property type="match status" value="1"/>
</dbReference>
<dbReference type="RefSeq" id="WP_002718534.1">
    <property type="nucleotide sequence ID" value="NZ_UFSI01000001.1"/>
</dbReference>
<dbReference type="SUPFAM" id="SSF53850">
    <property type="entry name" value="Periplasmic binding protein-like II"/>
    <property type="match status" value="1"/>
</dbReference>
<gene>
    <name evidence="2" type="ORF">NCTC12722_00934</name>
</gene>
<name>A0A380W6G0_AFIFE</name>
<dbReference type="PANTHER" id="PTHR30024">
    <property type="entry name" value="ALIPHATIC SULFONATES-BINDING PROTEIN-RELATED"/>
    <property type="match status" value="1"/>
</dbReference>
<dbReference type="EMBL" id="UIGB01000001">
    <property type="protein sequence ID" value="SUU83755.1"/>
    <property type="molecule type" value="Genomic_DNA"/>
</dbReference>
<evidence type="ECO:0000313" key="2">
    <source>
        <dbReference type="EMBL" id="SUU83755.1"/>
    </source>
</evidence>
<dbReference type="AlphaFoldDB" id="A0A380W6G0"/>
<dbReference type="Proteomes" id="UP000254343">
    <property type="component" value="Unassembled WGS sequence"/>
</dbReference>
<sequence length="204" mass="21802">MKKLLAYIFALIATVTSFLPSSPARAEVSEVRLAQQFGINYLPLTIMRTENLIEKHAAALGLGKIKVTWLKFGGSNSINDALLSGQLDFGSGGVAPLLTVWDKTKGIFDVRGVAALGSMPFYLNSSNPNVKTLADFTSKDKIALPAVEVSIQAVVLQMAAAKAFGMANYKKLDRLTVGMKHPDAMAALLSGTEVTAHFANSPFQ</sequence>
<proteinExistence type="predicted"/>
<protein>
    <submittedName>
        <fullName evidence="2">ABC-type taurine transport system, periplasmic component</fullName>
    </submittedName>
</protein>
<feature type="chain" id="PRO_5016863383" evidence="1">
    <location>
        <begin position="27"/>
        <end position="204"/>
    </location>
</feature>